<feature type="domain" description="Bromo" evidence="3">
    <location>
        <begin position="39"/>
        <end position="91"/>
    </location>
</feature>
<accession>A0ABR2IYU6</accession>
<dbReference type="Proteomes" id="UP001470230">
    <property type="component" value="Unassembled WGS sequence"/>
</dbReference>
<gene>
    <name evidence="4" type="ORF">M9Y10_008359</name>
</gene>
<evidence type="ECO:0000256" key="2">
    <source>
        <dbReference type="PROSITE-ProRule" id="PRU00035"/>
    </source>
</evidence>
<dbReference type="InterPro" id="IPR001487">
    <property type="entry name" value="Bromodomain"/>
</dbReference>
<name>A0ABR2IYU6_9EUKA</name>
<evidence type="ECO:0000313" key="5">
    <source>
        <dbReference type="Proteomes" id="UP001470230"/>
    </source>
</evidence>
<dbReference type="EMBL" id="JAPFFF010000014">
    <property type="protein sequence ID" value="KAK8870476.1"/>
    <property type="molecule type" value="Genomic_DNA"/>
</dbReference>
<dbReference type="SMART" id="SM00297">
    <property type="entry name" value="BROMO"/>
    <property type="match status" value="1"/>
</dbReference>
<evidence type="ECO:0000256" key="1">
    <source>
        <dbReference type="ARBA" id="ARBA00023117"/>
    </source>
</evidence>
<sequence length="141" mass="16655">MNNIEIYQRFKQKAMAIVQDLRGKPESKYFMNSQYINDPKFIRSTPHPTSLSYIFEKIQQDGYRNPDEFKNDVNQLFSSAKIFHSDPDNVIHKAANSLQLFFNIEASKLPHILEVDELNCVTQRYIELRILKYRLSKSTHI</sequence>
<reference evidence="4 5" key="1">
    <citation type="submission" date="2024-04" db="EMBL/GenBank/DDBJ databases">
        <title>Tritrichomonas musculus Genome.</title>
        <authorList>
            <person name="Alves-Ferreira E."/>
            <person name="Grigg M."/>
            <person name="Lorenzi H."/>
            <person name="Galac M."/>
        </authorList>
    </citation>
    <scope>NUCLEOTIDE SEQUENCE [LARGE SCALE GENOMIC DNA]</scope>
    <source>
        <strain evidence="4 5">EAF2021</strain>
    </source>
</reference>
<organism evidence="4 5">
    <name type="scientific">Tritrichomonas musculus</name>
    <dbReference type="NCBI Taxonomy" id="1915356"/>
    <lineage>
        <taxon>Eukaryota</taxon>
        <taxon>Metamonada</taxon>
        <taxon>Parabasalia</taxon>
        <taxon>Tritrichomonadida</taxon>
        <taxon>Tritrichomonadidae</taxon>
        <taxon>Tritrichomonas</taxon>
    </lineage>
</organism>
<protein>
    <recommendedName>
        <fullName evidence="3">Bromo domain-containing protein</fullName>
    </recommendedName>
</protein>
<proteinExistence type="predicted"/>
<keyword evidence="1 2" id="KW-0103">Bromodomain</keyword>
<dbReference type="CDD" id="cd04369">
    <property type="entry name" value="Bromodomain"/>
    <property type="match status" value="1"/>
</dbReference>
<dbReference type="PROSITE" id="PS50014">
    <property type="entry name" value="BROMODOMAIN_2"/>
    <property type="match status" value="1"/>
</dbReference>
<comment type="caution">
    <text evidence="4">The sequence shown here is derived from an EMBL/GenBank/DDBJ whole genome shotgun (WGS) entry which is preliminary data.</text>
</comment>
<evidence type="ECO:0000259" key="3">
    <source>
        <dbReference type="PROSITE" id="PS50014"/>
    </source>
</evidence>
<dbReference type="Gene3D" id="1.20.920.10">
    <property type="entry name" value="Bromodomain-like"/>
    <property type="match status" value="1"/>
</dbReference>
<dbReference type="SUPFAM" id="SSF47370">
    <property type="entry name" value="Bromodomain"/>
    <property type="match status" value="1"/>
</dbReference>
<dbReference type="Pfam" id="PF00439">
    <property type="entry name" value="Bromodomain"/>
    <property type="match status" value="1"/>
</dbReference>
<dbReference type="InterPro" id="IPR036427">
    <property type="entry name" value="Bromodomain-like_sf"/>
</dbReference>
<keyword evidence="5" id="KW-1185">Reference proteome</keyword>
<evidence type="ECO:0000313" key="4">
    <source>
        <dbReference type="EMBL" id="KAK8870476.1"/>
    </source>
</evidence>